<evidence type="ECO:0000313" key="4">
    <source>
        <dbReference type="Proteomes" id="UP000182841"/>
    </source>
</evidence>
<feature type="transmembrane region" description="Helical" evidence="2">
    <location>
        <begin position="177"/>
        <end position="195"/>
    </location>
</feature>
<proteinExistence type="predicted"/>
<reference evidence="4" key="1">
    <citation type="submission" date="2016-10" db="EMBL/GenBank/DDBJ databases">
        <authorList>
            <person name="Varghese N."/>
            <person name="Submissions S."/>
        </authorList>
    </citation>
    <scope>NUCLEOTIDE SEQUENCE [LARGE SCALE GENOMIC DNA]</scope>
    <source>
        <strain evidence="4">CGMCC 4.6825</strain>
    </source>
</reference>
<accession>A0A1H9PPB7</accession>
<keyword evidence="4" id="KW-1185">Reference proteome</keyword>
<feature type="transmembrane region" description="Helical" evidence="2">
    <location>
        <begin position="314"/>
        <end position="333"/>
    </location>
</feature>
<feature type="transmembrane region" description="Helical" evidence="2">
    <location>
        <begin position="245"/>
        <end position="264"/>
    </location>
</feature>
<dbReference type="RefSeq" id="WP_074998936.1">
    <property type="nucleotide sequence ID" value="NZ_FOGO01000002.1"/>
</dbReference>
<gene>
    <name evidence="3" type="ORF">SAMN05421870_102161</name>
</gene>
<keyword evidence="2" id="KW-1133">Transmembrane helix</keyword>
<feature type="compositionally biased region" description="Basic residues" evidence="1">
    <location>
        <begin position="51"/>
        <end position="60"/>
    </location>
</feature>
<dbReference type="STRING" id="943816.AN217_01650"/>
<dbReference type="Proteomes" id="UP000182841">
    <property type="component" value="Unassembled WGS sequence"/>
</dbReference>
<protein>
    <submittedName>
        <fullName evidence="3">Uncharacterized protein</fullName>
    </submittedName>
</protein>
<feature type="transmembrane region" description="Helical" evidence="2">
    <location>
        <begin position="339"/>
        <end position="361"/>
    </location>
</feature>
<feature type="transmembrane region" description="Helical" evidence="2">
    <location>
        <begin position="404"/>
        <end position="425"/>
    </location>
</feature>
<evidence type="ECO:0000256" key="1">
    <source>
        <dbReference type="SAM" id="MobiDB-lite"/>
    </source>
</evidence>
<dbReference type="EMBL" id="FOGO01000002">
    <property type="protein sequence ID" value="SER50044.1"/>
    <property type="molecule type" value="Genomic_DNA"/>
</dbReference>
<organism evidence="3 4">
    <name type="scientific">Streptomyces qinglanensis</name>
    <dbReference type="NCBI Taxonomy" id="943816"/>
    <lineage>
        <taxon>Bacteria</taxon>
        <taxon>Bacillati</taxon>
        <taxon>Actinomycetota</taxon>
        <taxon>Actinomycetes</taxon>
        <taxon>Kitasatosporales</taxon>
        <taxon>Streptomycetaceae</taxon>
        <taxon>Streptomyces</taxon>
    </lineage>
</organism>
<feature type="transmembrane region" description="Helical" evidence="2">
    <location>
        <begin position="75"/>
        <end position="96"/>
    </location>
</feature>
<sequence>MQLAVDGTVVVSVLLSLALATRLPPVAAARWLPGPRAEPSAGPSAGLPHGARARQRRRSRPAPGAGRSRRVPGPLGLLGLLVGAVLVNQIAVVVYIRQVHGGDPGFVARYLPPGWFELPAADWPPTRLAAHWPWPEALAGSVLRVQAALELPLVLLAFAVVLRWLDDRLYRQVPASPLLVVAALAYTAVFCAVEWDLRNPWTTDDLLIRCASALVTPPLLAAAARRRAPGRTPEPDPVPLSAGRLLLFLGSLASFGGLVLLAYDTLLLYNLGRLEARLPLVAGCALVLAGCRAADRRLRTGADAGPAVAFLGHALRRFLLLFFAPALAVRYGVVFGTPALAAGAGLLLGAVAAALALRDTLTAAAGTATPGRLLLRLAAAAVAGTAAGWGAAQVMSGGYYETALLAAAAAFLAVAVGVCVLGDAWDARRSSVRVKV</sequence>
<keyword evidence="2" id="KW-0812">Transmembrane</keyword>
<feature type="region of interest" description="Disordered" evidence="1">
    <location>
        <begin position="34"/>
        <end position="68"/>
    </location>
</feature>
<evidence type="ECO:0000313" key="3">
    <source>
        <dbReference type="EMBL" id="SER50044.1"/>
    </source>
</evidence>
<name>A0A1H9PPB7_9ACTN</name>
<feature type="transmembrane region" description="Helical" evidence="2">
    <location>
        <begin position="143"/>
        <end position="165"/>
    </location>
</feature>
<evidence type="ECO:0000256" key="2">
    <source>
        <dbReference type="SAM" id="Phobius"/>
    </source>
</evidence>
<keyword evidence="2" id="KW-0472">Membrane</keyword>
<feature type="transmembrane region" description="Helical" evidence="2">
    <location>
        <begin position="276"/>
        <end position="294"/>
    </location>
</feature>
<dbReference type="AlphaFoldDB" id="A0A1H9PPB7"/>
<feature type="transmembrane region" description="Helical" evidence="2">
    <location>
        <begin position="373"/>
        <end position="392"/>
    </location>
</feature>
<feature type="transmembrane region" description="Helical" evidence="2">
    <location>
        <begin position="207"/>
        <end position="224"/>
    </location>
</feature>
<dbReference type="OrthoDB" id="3683456at2"/>